<evidence type="ECO:0000313" key="2">
    <source>
        <dbReference type="EMBL" id="KAF6021674.1"/>
    </source>
</evidence>
<name>A0A7J7J7E3_BUGNE</name>
<keyword evidence="3" id="KW-1185">Reference proteome</keyword>
<evidence type="ECO:0000256" key="1">
    <source>
        <dbReference type="SAM" id="SignalP"/>
    </source>
</evidence>
<keyword evidence="1" id="KW-0732">Signal</keyword>
<dbReference type="AlphaFoldDB" id="A0A7J7J7E3"/>
<reference evidence="2" key="1">
    <citation type="submission" date="2020-06" db="EMBL/GenBank/DDBJ databases">
        <title>Draft genome of Bugula neritina, a colonial animal packing powerful symbionts and potential medicines.</title>
        <authorList>
            <person name="Rayko M."/>
        </authorList>
    </citation>
    <scope>NUCLEOTIDE SEQUENCE [LARGE SCALE GENOMIC DNA]</scope>
    <source>
        <strain evidence="2">Kwan_BN1</strain>
    </source>
</reference>
<organism evidence="2 3">
    <name type="scientific">Bugula neritina</name>
    <name type="common">Brown bryozoan</name>
    <name type="synonym">Sertularia neritina</name>
    <dbReference type="NCBI Taxonomy" id="10212"/>
    <lineage>
        <taxon>Eukaryota</taxon>
        <taxon>Metazoa</taxon>
        <taxon>Spiralia</taxon>
        <taxon>Lophotrochozoa</taxon>
        <taxon>Bryozoa</taxon>
        <taxon>Gymnolaemata</taxon>
        <taxon>Cheilostomatida</taxon>
        <taxon>Flustrina</taxon>
        <taxon>Buguloidea</taxon>
        <taxon>Bugulidae</taxon>
        <taxon>Bugula</taxon>
    </lineage>
</organism>
<gene>
    <name evidence="2" type="ORF">EB796_020016</name>
</gene>
<proteinExistence type="predicted"/>
<dbReference type="EMBL" id="VXIV02002982">
    <property type="protein sequence ID" value="KAF6021674.1"/>
    <property type="molecule type" value="Genomic_DNA"/>
</dbReference>
<comment type="caution">
    <text evidence="2">The sequence shown here is derived from an EMBL/GenBank/DDBJ whole genome shotgun (WGS) entry which is preliminary data.</text>
</comment>
<feature type="chain" id="PRO_5029635813" evidence="1">
    <location>
        <begin position="21"/>
        <end position="198"/>
    </location>
</feature>
<feature type="signal peptide" evidence="1">
    <location>
        <begin position="1"/>
        <end position="20"/>
    </location>
</feature>
<dbReference type="Proteomes" id="UP000593567">
    <property type="component" value="Unassembled WGS sequence"/>
</dbReference>
<protein>
    <submittedName>
        <fullName evidence="2">Uncharacterized protein</fullName>
    </submittedName>
</protein>
<accession>A0A7J7J7E3</accession>
<evidence type="ECO:0000313" key="3">
    <source>
        <dbReference type="Proteomes" id="UP000593567"/>
    </source>
</evidence>
<sequence length="198" mass="20935">MNTILSVVVLATAIVCLCEAQLLDQHNSQLSAGSRGLANEQLGLDARTKDAKKVGARSRGALGSNKLAKIDTADRLTAKQSGGAEGYEDLQKYNTIDTGGKSSKASRTVVNIADDVAHSDDFYLKNDGGFANNFGVRVVADDALAADTYGNVEALQSKDIIAEDEANLAVCIVTTYILAFSKSQSSLGMKIKFAKKNL</sequence>